<keyword evidence="1" id="KW-0175">Coiled coil</keyword>
<dbReference type="Pfam" id="PF00024">
    <property type="entry name" value="PAN_1"/>
    <property type="match status" value="1"/>
</dbReference>
<reference evidence="5" key="1">
    <citation type="submission" date="2023-07" db="EMBL/GenBank/DDBJ databases">
        <authorList>
            <consortium name="CYATHOMIX"/>
        </authorList>
    </citation>
    <scope>NUCLEOTIDE SEQUENCE</scope>
    <source>
        <strain evidence="5">N/A</strain>
    </source>
</reference>
<feature type="compositionally biased region" description="Basic and acidic residues" evidence="2">
    <location>
        <begin position="507"/>
        <end position="521"/>
    </location>
</feature>
<feature type="coiled-coil region" evidence="1">
    <location>
        <begin position="989"/>
        <end position="1016"/>
    </location>
</feature>
<protein>
    <recommendedName>
        <fullName evidence="4">Apple domain-containing protein</fullName>
    </recommendedName>
</protein>
<feature type="compositionally biased region" description="Polar residues" evidence="2">
    <location>
        <begin position="452"/>
        <end position="465"/>
    </location>
</feature>
<feature type="region of interest" description="Disordered" evidence="2">
    <location>
        <begin position="317"/>
        <end position="337"/>
    </location>
</feature>
<evidence type="ECO:0000256" key="2">
    <source>
        <dbReference type="SAM" id="MobiDB-lite"/>
    </source>
</evidence>
<dbReference type="AlphaFoldDB" id="A0AA36DPN7"/>
<dbReference type="Proteomes" id="UP001176961">
    <property type="component" value="Unassembled WGS sequence"/>
</dbReference>
<evidence type="ECO:0000313" key="5">
    <source>
        <dbReference type="EMBL" id="CAJ0590329.1"/>
    </source>
</evidence>
<evidence type="ECO:0000256" key="1">
    <source>
        <dbReference type="SAM" id="Coils"/>
    </source>
</evidence>
<feature type="chain" id="PRO_5041202186" description="Apple domain-containing protein" evidence="3">
    <location>
        <begin position="19"/>
        <end position="1039"/>
    </location>
</feature>
<feature type="region of interest" description="Disordered" evidence="2">
    <location>
        <begin position="435"/>
        <end position="465"/>
    </location>
</feature>
<evidence type="ECO:0000256" key="3">
    <source>
        <dbReference type="SAM" id="SignalP"/>
    </source>
</evidence>
<feature type="signal peptide" evidence="3">
    <location>
        <begin position="1"/>
        <end position="18"/>
    </location>
</feature>
<accession>A0AA36DPN7</accession>
<feature type="coiled-coil region" evidence="1">
    <location>
        <begin position="694"/>
        <end position="844"/>
    </location>
</feature>
<feature type="domain" description="Apple" evidence="4">
    <location>
        <begin position="39"/>
        <end position="75"/>
    </location>
</feature>
<gene>
    <name evidence="5" type="ORF">CYNAS_LOCUS2312</name>
</gene>
<evidence type="ECO:0000313" key="6">
    <source>
        <dbReference type="Proteomes" id="UP001176961"/>
    </source>
</evidence>
<feature type="region of interest" description="Disordered" evidence="2">
    <location>
        <begin position="505"/>
        <end position="590"/>
    </location>
</feature>
<dbReference type="InterPro" id="IPR003609">
    <property type="entry name" value="Pan_app"/>
</dbReference>
<evidence type="ECO:0000259" key="4">
    <source>
        <dbReference type="Pfam" id="PF00024"/>
    </source>
</evidence>
<proteinExistence type="predicted"/>
<dbReference type="EMBL" id="CATQJL010000001">
    <property type="protein sequence ID" value="CAJ0590329.1"/>
    <property type="molecule type" value="Genomic_DNA"/>
</dbReference>
<organism evidence="5 6">
    <name type="scientific">Cylicocyclus nassatus</name>
    <name type="common">Nematode worm</name>
    <dbReference type="NCBI Taxonomy" id="53992"/>
    <lineage>
        <taxon>Eukaryota</taxon>
        <taxon>Metazoa</taxon>
        <taxon>Ecdysozoa</taxon>
        <taxon>Nematoda</taxon>
        <taxon>Chromadorea</taxon>
        <taxon>Rhabditida</taxon>
        <taxon>Rhabditina</taxon>
        <taxon>Rhabditomorpha</taxon>
        <taxon>Strongyloidea</taxon>
        <taxon>Strongylidae</taxon>
        <taxon>Cylicocyclus</taxon>
    </lineage>
</organism>
<comment type="caution">
    <text evidence="5">The sequence shown here is derived from an EMBL/GenBank/DDBJ whole genome shotgun (WGS) entry which is preliminary data.</text>
</comment>
<keyword evidence="3" id="KW-0732">Signal</keyword>
<sequence length="1039" mass="115730">MKWLVFFILLAQTKEVLPCIFDKVDKLPGIDSSVYPFRGDENECFATCYKTKNCAAISYAKSSQLCIVYPAGQSTLNCPSGNCYFLHRDDVDPTLRQSSITFSRLEVIAVFGDYAIMFHPLTVLKNATDLAAVIGSLFSKDWDSQKARGKMSGIRKRKNGVSSSALKWRLSSLKAPPRSCSLFDSSCSSHSNSTEEIDDVSTSSITGDTYTVANDSDEYVCVNTNDDTSSLRTLQTNKVEMSCSGIACFEEVENCKGLLEKLNMNDLATTTRGLSDLDGAGFEGRRSESAVSNSRVIEITESDFSDCETSTESMRLRRRDSSRNDAVEAGFEPSPAVPRCHSTHSLAFANSQFQASDLNVSSVSNNRHVEREFEMPPTAVVGPRQCIRSARVTAEQHGLNRHLTENDMEQYRRSLQQLNASTLYNLSSISYSDSPLGGGMDRGYGRERCDTPPNQRRSVQNGNSSRHQQVFFDGAAMTSTPINKLQTPPSLSQYAFTSCRIRKRESRKPIANDEHKVKEHFGGSSSGSVTIREQPIGSIAGAVSRQSSNKRPEVAVAPQPQAQRSRHRYHRESDADRNQQFASTVERRSSSSGLVLPAYQAYFHNGGEERLVDGPPPSPKESRVSQLEQRVRELEAMMVGQAPNNTAVVIPVTPTQQSKHGHNRQSLVPPPTQLIISNSSPSTSVTQQLMAKEVVSKEVEIERLQAKLRKAYSQMERQQADYDEEVRKFKKDSEQAKEELVRVVNKLNDLEAESAKYQEKAKSLDSGQLNAIAEMQEKLRTQEKELTRLRSEVNEKEKLEKSYDEMKKELDYLELQNDTLSQTLDSKENTVKELERHIASMRMEATLYQQSCSSGSTPLADETESLADIRPPFTPARPYTKAHSTLGANLSPTPRPKSGGGLTKSLSNYAIDANCNRRDDVSAAMSRSLRSIQKKLVDSRLLVKCLKETVERLARGENPDISRLLGIKTDSMSESEAEQVAFDSTAMTMGVAEKMMRRQEESMAKLEQDLDAIRYLVQDCYQAKVGDTLNGRDDACRIQ</sequence>
<name>A0AA36DPN7_CYLNA</name>
<keyword evidence="6" id="KW-1185">Reference proteome</keyword>